<dbReference type="GO" id="GO:1990456">
    <property type="term" value="P:mitochondrion-endoplasmic reticulum membrane tethering"/>
    <property type="evidence" value="ECO:0007669"/>
    <property type="project" value="TreeGrafter"/>
</dbReference>
<evidence type="ECO:0000313" key="6">
    <source>
        <dbReference type="EMBL" id="CEP24104.1"/>
    </source>
</evidence>
<proteinExistence type="predicted"/>
<keyword evidence="2" id="KW-0472">Membrane</keyword>
<dbReference type="InterPro" id="IPR027536">
    <property type="entry name" value="MDM34"/>
</dbReference>
<dbReference type="Pfam" id="PF26545">
    <property type="entry name" value="Mdm34_N"/>
    <property type="match status" value="1"/>
</dbReference>
<accession>A0A0H5CHQ5</accession>
<evidence type="ECO:0000256" key="1">
    <source>
        <dbReference type="ARBA" id="ARBA00022692"/>
    </source>
</evidence>
<dbReference type="GO" id="GO:0032865">
    <property type="term" value="C:ERMES complex"/>
    <property type="evidence" value="ECO:0007669"/>
    <property type="project" value="InterPro"/>
</dbReference>
<feature type="compositionally biased region" description="Polar residues" evidence="4">
    <location>
        <begin position="233"/>
        <end position="243"/>
    </location>
</feature>
<dbReference type="PANTHER" id="PTHR28185:SF1">
    <property type="entry name" value="MITOCHONDRIAL DISTRIBUTION AND MORPHOLOGY PROTEIN 34"/>
    <property type="match status" value="1"/>
</dbReference>
<dbReference type="PANTHER" id="PTHR28185">
    <property type="entry name" value="MITOCHONDRIAL DISTRIBUTION AND MORPHOLOGY PROTEIN 34"/>
    <property type="match status" value="1"/>
</dbReference>
<dbReference type="AlphaFoldDB" id="A0A0H5CHQ5"/>
<evidence type="ECO:0000259" key="5">
    <source>
        <dbReference type="Pfam" id="PF26545"/>
    </source>
</evidence>
<dbReference type="EMBL" id="CDQK01000005">
    <property type="protein sequence ID" value="CEP24104.1"/>
    <property type="molecule type" value="Genomic_DNA"/>
</dbReference>
<feature type="compositionally biased region" description="Polar residues" evidence="4">
    <location>
        <begin position="261"/>
        <end position="273"/>
    </location>
</feature>
<evidence type="ECO:0000256" key="4">
    <source>
        <dbReference type="SAM" id="MobiDB-lite"/>
    </source>
</evidence>
<sequence>MSFLFDWMSLHSLDLKSKVNSMLEHMSIPHFPDKLLDIVELTEERFKGLFKFEYSGELKVVLRSNIEINAINLIDYDDFTKPHYVLANCSTVLPVDFTIDKLRLDLLFTVVTKGDNVTVVFNDEPMVDLEIHTTIDELLDDDLFEMLKTDALNIVTEYLKQDLPGMIARSHHLEEHHFKELERMRRSYYEDDEFERDCTPLTLPQRINTQGYDTLSLKASGVEGVVQRISLSQPQYQQESTPMRTRNKKTTTCNTPKLDPTTETQHSHLSSPTLLNGAYETNGSLDEYLKQETLVLSDTLSHLDPYESLTHPMDIDDDDDDNSSTTFMINEKLMRPRAFSSNYINLS</sequence>
<gene>
    <name evidence="6" type="ORF">BN1211_4821</name>
</gene>
<keyword evidence="1" id="KW-0812">Transmembrane</keyword>
<keyword evidence="3" id="KW-0496">Mitochondrion</keyword>
<feature type="domain" description="DM34" evidence="5">
    <location>
        <begin position="35"/>
        <end position="169"/>
    </location>
</feature>
<protein>
    <recommendedName>
        <fullName evidence="5">DM34 domain-containing protein</fullName>
    </recommendedName>
</protein>
<evidence type="ECO:0000313" key="7">
    <source>
        <dbReference type="Proteomes" id="UP000038830"/>
    </source>
</evidence>
<reference evidence="7" key="1">
    <citation type="journal article" date="2015" name="J. Biotechnol.">
        <title>The structure of the Cyberlindnera jadinii genome and its relation to Candida utilis analyzed by the occurrence of single nucleotide polymorphisms.</title>
        <authorList>
            <person name="Rupp O."/>
            <person name="Brinkrolf K."/>
            <person name="Buerth C."/>
            <person name="Kunigo M."/>
            <person name="Schneider J."/>
            <person name="Jaenicke S."/>
            <person name="Goesmann A."/>
            <person name="Puehler A."/>
            <person name="Jaeger K.-E."/>
            <person name="Ernst J.F."/>
        </authorList>
    </citation>
    <scope>NUCLEOTIDE SEQUENCE [LARGE SCALE GENOMIC DNA]</scope>
    <source>
        <strain evidence="7">ATCC 18201 / CBS 1600 / BCRC 20928 / JCM 3617 / NBRC 0987 / NRRL Y-1542</strain>
    </source>
</reference>
<dbReference type="Proteomes" id="UP000038830">
    <property type="component" value="Unassembled WGS sequence"/>
</dbReference>
<organism evidence="6 7">
    <name type="scientific">Cyberlindnera jadinii (strain ATCC 18201 / CBS 1600 / BCRC 20928 / JCM 3617 / NBRC 0987 / NRRL Y-1542)</name>
    <name type="common">Torula yeast</name>
    <name type="synonym">Candida utilis</name>
    <dbReference type="NCBI Taxonomy" id="983966"/>
    <lineage>
        <taxon>Eukaryota</taxon>
        <taxon>Fungi</taxon>
        <taxon>Dikarya</taxon>
        <taxon>Ascomycota</taxon>
        <taxon>Saccharomycotina</taxon>
        <taxon>Saccharomycetes</taxon>
        <taxon>Phaffomycetales</taxon>
        <taxon>Phaffomycetaceae</taxon>
        <taxon>Cyberlindnera</taxon>
    </lineage>
</organism>
<dbReference type="GO" id="GO:0007005">
    <property type="term" value="P:mitochondrion organization"/>
    <property type="evidence" value="ECO:0007669"/>
    <property type="project" value="InterPro"/>
</dbReference>
<dbReference type="InterPro" id="IPR058825">
    <property type="entry name" value="MDM34_N"/>
</dbReference>
<evidence type="ECO:0000256" key="2">
    <source>
        <dbReference type="ARBA" id="ARBA00022787"/>
    </source>
</evidence>
<evidence type="ECO:0000256" key="3">
    <source>
        <dbReference type="ARBA" id="ARBA00023128"/>
    </source>
</evidence>
<dbReference type="CDD" id="cd21673">
    <property type="entry name" value="SMP_Mdm34"/>
    <property type="match status" value="1"/>
</dbReference>
<feature type="region of interest" description="Disordered" evidence="4">
    <location>
        <begin position="233"/>
        <end position="273"/>
    </location>
</feature>
<name>A0A0H5CHQ5_CYBJN</name>
<keyword evidence="2" id="KW-1000">Mitochondrion outer membrane</keyword>
<dbReference type="GO" id="GO:0015914">
    <property type="term" value="P:phospholipid transport"/>
    <property type="evidence" value="ECO:0007669"/>
    <property type="project" value="TreeGrafter"/>
</dbReference>